<keyword evidence="4 5" id="KW-0418">Kinase</keyword>
<organism evidence="6 7">
    <name type="scientific">Aerococcus suis</name>
    <dbReference type="NCBI Taxonomy" id="371602"/>
    <lineage>
        <taxon>Bacteria</taxon>
        <taxon>Bacillati</taxon>
        <taxon>Bacillota</taxon>
        <taxon>Bacilli</taxon>
        <taxon>Lactobacillales</taxon>
        <taxon>Aerococcaceae</taxon>
        <taxon>Aerococcus</taxon>
    </lineage>
</organism>
<dbReference type="OrthoDB" id="9782201at2"/>
<comment type="catalytic activity">
    <reaction evidence="5">
        <text>N(tele)-phospho-L-histidyl/O-phospho-L-threonyl-[pyruvate, phosphate dikinase] + phosphate + H(+) = N(tele)-phospho-L-histidyl/L-threonyl-[pyruvate, phosphate dikinase] + diphosphate</text>
        <dbReference type="Rhea" id="RHEA:43696"/>
        <dbReference type="Rhea" id="RHEA-COMP:10650"/>
        <dbReference type="Rhea" id="RHEA-COMP:10651"/>
        <dbReference type="ChEBI" id="CHEBI:15378"/>
        <dbReference type="ChEBI" id="CHEBI:30013"/>
        <dbReference type="ChEBI" id="CHEBI:33019"/>
        <dbReference type="ChEBI" id="CHEBI:43474"/>
        <dbReference type="ChEBI" id="CHEBI:61977"/>
        <dbReference type="ChEBI" id="CHEBI:83586"/>
        <dbReference type="EC" id="2.7.4.27"/>
    </reaction>
</comment>
<evidence type="ECO:0000256" key="4">
    <source>
        <dbReference type="ARBA" id="ARBA00022777"/>
    </source>
</evidence>
<reference evidence="7" key="1">
    <citation type="submission" date="2017-04" db="EMBL/GenBank/DDBJ databases">
        <authorList>
            <person name="Varghese N."/>
            <person name="Submissions S."/>
        </authorList>
    </citation>
    <scope>NUCLEOTIDE SEQUENCE [LARGE SCALE GENOMIC DNA]</scope>
    <source>
        <strain evidence="7">DSM 21500</strain>
    </source>
</reference>
<dbReference type="STRING" id="371602.SAMN04487984_0533"/>
<dbReference type="GO" id="GO:0016776">
    <property type="term" value="F:phosphotransferase activity, phosphate group as acceptor"/>
    <property type="evidence" value="ECO:0007669"/>
    <property type="project" value="UniProtKB-UniRule"/>
</dbReference>
<keyword evidence="7" id="KW-1185">Reference proteome</keyword>
<keyword evidence="3 5" id="KW-0547">Nucleotide-binding</keyword>
<dbReference type="InterPro" id="IPR026565">
    <property type="entry name" value="PPDK_reg"/>
</dbReference>
<evidence type="ECO:0000313" key="6">
    <source>
        <dbReference type="EMBL" id="SMC33470.1"/>
    </source>
</evidence>
<dbReference type="GO" id="GO:0004674">
    <property type="term" value="F:protein serine/threonine kinase activity"/>
    <property type="evidence" value="ECO:0007669"/>
    <property type="project" value="UniProtKB-UniRule"/>
</dbReference>
<dbReference type="RefSeq" id="WP_084098247.1">
    <property type="nucleotide sequence ID" value="NZ_FWXK01000002.1"/>
</dbReference>
<evidence type="ECO:0000256" key="1">
    <source>
        <dbReference type="ARBA" id="ARBA00022527"/>
    </source>
</evidence>
<evidence type="ECO:0000256" key="2">
    <source>
        <dbReference type="ARBA" id="ARBA00022679"/>
    </source>
</evidence>
<dbReference type="EMBL" id="FWXK01000002">
    <property type="protein sequence ID" value="SMC33470.1"/>
    <property type="molecule type" value="Genomic_DNA"/>
</dbReference>
<evidence type="ECO:0000256" key="5">
    <source>
        <dbReference type="HAMAP-Rule" id="MF_00921"/>
    </source>
</evidence>
<dbReference type="GO" id="GO:0005524">
    <property type="term" value="F:ATP binding"/>
    <property type="evidence" value="ECO:0007669"/>
    <property type="project" value="InterPro"/>
</dbReference>
<dbReference type="AlphaFoldDB" id="A0A1W1YB75"/>
<accession>A0A1W1YB75</accession>
<dbReference type="GO" id="GO:0043531">
    <property type="term" value="F:ADP binding"/>
    <property type="evidence" value="ECO:0007669"/>
    <property type="project" value="UniProtKB-UniRule"/>
</dbReference>
<dbReference type="InterPro" id="IPR005177">
    <property type="entry name" value="Kinase-pyrophosphorylase"/>
</dbReference>
<gene>
    <name evidence="6" type="ORF">SAMN04487984_0533</name>
</gene>
<comment type="function">
    <text evidence="5">Bifunctional serine/threonine kinase and phosphorylase involved in the regulation of the pyruvate, phosphate dikinase (PPDK) by catalyzing its phosphorylation/dephosphorylation.</text>
</comment>
<dbReference type="PANTHER" id="PTHR31756">
    <property type="entry name" value="PYRUVATE, PHOSPHATE DIKINASE REGULATORY PROTEIN 1, CHLOROPLASTIC"/>
    <property type="match status" value="1"/>
</dbReference>
<dbReference type="Pfam" id="PF03618">
    <property type="entry name" value="Kinase-PPPase"/>
    <property type="match status" value="1"/>
</dbReference>
<keyword evidence="1 5" id="KW-0723">Serine/threonine-protein kinase</keyword>
<feature type="binding site" evidence="5">
    <location>
        <begin position="150"/>
        <end position="157"/>
    </location>
    <ligand>
        <name>ADP</name>
        <dbReference type="ChEBI" id="CHEBI:456216"/>
    </ligand>
</feature>
<dbReference type="Proteomes" id="UP000243884">
    <property type="component" value="Unassembled WGS sequence"/>
</dbReference>
<comment type="catalytic activity">
    <reaction evidence="5">
        <text>N(tele)-phospho-L-histidyl/L-threonyl-[pyruvate, phosphate dikinase] + ADP = N(tele)-phospho-L-histidyl/O-phospho-L-threonyl-[pyruvate, phosphate dikinase] + AMP + H(+)</text>
        <dbReference type="Rhea" id="RHEA:43692"/>
        <dbReference type="Rhea" id="RHEA-COMP:10650"/>
        <dbReference type="Rhea" id="RHEA-COMP:10651"/>
        <dbReference type="ChEBI" id="CHEBI:15378"/>
        <dbReference type="ChEBI" id="CHEBI:30013"/>
        <dbReference type="ChEBI" id="CHEBI:61977"/>
        <dbReference type="ChEBI" id="CHEBI:83586"/>
        <dbReference type="ChEBI" id="CHEBI:456215"/>
        <dbReference type="ChEBI" id="CHEBI:456216"/>
        <dbReference type="EC" id="2.7.11.32"/>
    </reaction>
</comment>
<dbReference type="HAMAP" id="MF_00921">
    <property type="entry name" value="PDRP"/>
    <property type="match status" value="1"/>
</dbReference>
<evidence type="ECO:0000313" key="7">
    <source>
        <dbReference type="Proteomes" id="UP000243884"/>
    </source>
</evidence>
<evidence type="ECO:0000256" key="3">
    <source>
        <dbReference type="ARBA" id="ARBA00022741"/>
    </source>
</evidence>
<comment type="similarity">
    <text evidence="5">Belongs to the pyruvate, phosphate/water dikinase regulatory protein family. PDRP subfamily.</text>
</comment>
<dbReference type="EC" id="2.7.11.32" evidence="5"/>
<dbReference type="EC" id="2.7.4.27" evidence="5"/>
<sequence>MTALKIFILSDAVGETGQRVVQATLAQFPMIEHPEIKRYPFIDSADEIRGILSDAKKEQAIVVTTIVNSDLNQLVNDYSQKYQIPYIDYMSNMLQLISQKTGYEPVYQSGAMHELDKEYFERVAAIEFAVKYDDGKSAAGFTKADIVILGVSRTSKTPLSMYLANKAYKVANLPLIPDVALPEQLFQVERHRIFGLTASPDYIFNIRQERLRMMGLDTTSQYSDYERICEELSYAEELYARLGATVINVENRSIEETAQLIEQIWQR</sequence>
<dbReference type="PANTHER" id="PTHR31756:SF3">
    <property type="entry name" value="PYRUVATE, PHOSPHATE DIKINASE REGULATORY PROTEIN 1, CHLOROPLASTIC"/>
    <property type="match status" value="1"/>
</dbReference>
<name>A0A1W1YB75_9LACT</name>
<proteinExistence type="inferred from homology"/>
<dbReference type="NCBIfam" id="NF003742">
    <property type="entry name" value="PRK05339.1"/>
    <property type="match status" value="1"/>
</dbReference>
<protein>
    <recommendedName>
        <fullName evidence="5">Putative pyruvate, phosphate dikinase regulatory protein</fullName>
        <shortName evidence="5">PPDK regulatory protein</shortName>
        <ecNumber evidence="5">2.7.11.32</ecNumber>
        <ecNumber evidence="5">2.7.4.27</ecNumber>
    </recommendedName>
</protein>
<keyword evidence="2 5" id="KW-0808">Transferase</keyword>